<protein>
    <submittedName>
        <fullName evidence="4">Glucokinase</fullName>
    </submittedName>
</protein>
<accession>A0ABW3ZCS3</accession>
<feature type="non-terminal residue" evidence="4">
    <location>
        <position position="1"/>
    </location>
</feature>
<dbReference type="InterPro" id="IPR043129">
    <property type="entry name" value="ATPase_NBD"/>
</dbReference>
<keyword evidence="5" id="KW-1185">Reference proteome</keyword>
<comment type="caution">
    <text evidence="4">The sequence shown here is derived from an EMBL/GenBank/DDBJ whole genome shotgun (WGS) entry which is preliminary data.</text>
</comment>
<dbReference type="Gene3D" id="3.40.367.20">
    <property type="match status" value="1"/>
</dbReference>
<comment type="similarity">
    <text evidence="3">Belongs to the bacterial glucokinase family.</text>
</comment>
<dbReference type="InterPro" id="IPR003836">
    <property type="entry name" value="Glucokinase"/>
</dbReference>
<keyword evidence="1" id="KW-0808">Transferase</keyword>
<evidence type="ECO:0000256" key="3">
    <source>
        <dbReference type="RuleBase" id="RU004046"/>
    </source>
</evidence>
<organism evidence="4 5">
    <name type="scientific">Methylopila musalis</name>
    <dbReference type="NCBI Taxonomy" id="1134781"/>
    <lineage>
        <taxon>Bacteria</taxon>
        <taxon>Pseudomonadati</taxon>
        <taxon>Pseudomonadota</taxon>
        <taxon>Alphaproteobacteria</taxon>
        <taxon>Hyphomicrobiales</taxon>
        <taxon>Methylopilaceae</taxon>
        <taxon>Methylopila</taxon>
    </lineage>
</organism>
<evidence type="ECO:0000313" key="5">
    <source>
        <dbReference type="Proteomes" id="UP001597171"/>
    </source>
</evidence>
<dbReference type="InterPro" id="IPR050201">
    <property type="entry name" value="Bacterial_glucokinase"/>
</dbReference>
<dbReference type="SUPFAM" id="SSF53067">
    <property type="entry name" value="Actin-like ATPase domain"/>
    <property type="match status" value="1"/>
</dbReference>
<dbReference type="RefSeq" id="WP_378777468.1">
    <property type="nucleotide sequence ID" value="NZ_JBHTMX010000299.1"/>
</dbReference>
<evidence type="ECO:0000256" key="1">
    <source>
        <dbReference type="ARBA" id="ARBA00022679"/>
    </source>
</evidence>
<gene>
    <name evidence="4" type="ORF">ACFQ4O_16945</name>
</gene>
<evidence type="ECO:0000256" key="2">
    <source>
        <dbReference type="ARBA" id="ARBA00022777"/>
    </source>
</evidence>
<dbReference type="PANTHER" id="PTHR47690:SF1">
    <property type="entry name" value="GLUCOKINASE"/>
    <property type="match status" value="1"/>
</dbReference>
<proteinExistence type="inferred from homology"/>
<dbReference type="EMBL" id="JBHTMX010000299">
    <property type="protein sequence ID" value="MFD1333693.1"/>
    <property type="molecule type" value="Genomic_DNA"/>
</dbReference>
<reference evidence="5" key="1">
    <citation type="journal article" date="2019" name="Int. J. Syst. Evol. Microbiol.">
        <title>The Global Catalogue of Microorganisms (GCM) 10K type strain sequencing project: providing services to taxonomists for standard genome sequencing and annotation.</title>
        <authorList>
            <consortium name="The Broad Institute Genomics Platform"/>
            <consortium name="The Broad Institute Genome Sequencing Center for Infectious Disease"/>
            <person name="Wu L."/>
            <person name="Ma J."/>
        </authorList>
    </citation>
    <scope>NUCLEOTIDE SEQUENCE [LARGE SCALE GENOMIC DNA]</scope>
    <source>
        <strain evidence="5">CCUG 61696</strain>
    </source>
</reference>
<keyword evidence="2" id="KW-0418">Kinase</keyword>
<dbReference type="Proteomes" id="UP001597171">
    <property type="component" value="Unassembled WGS sequence"/>
</dbReference>
<sequence length="126" mass="12824">RLHAAAGKVAGRAGATLDTADVRAQAEAGDADARASIALYLTLLARFAGDMALTLGAQGGVYLCGGVVPRLQGLIDPAAFRAAFEAKRPHDELMRRTATVIVTSDIAGLLGCAALATPVPNRDSAP</sequence>
<evidence type="ECO:0000313" key="4">
    <source>
        <dbReference type="EMBL" id="MFD1333693.1"/>
    </source>
</evidence>
<dbReference type="Pfam" id="PF02685">
    <property type="entry name" value="Glucokinase"/>
    <property type="match status" value="1"/>
</dbReference>
<name>A0ABW3ZCS3_9HYPH</name>
<dbReference type="PANTHER" id="PTHR47690">
    <property type="entry name" value="GLUCOKINASE"/>
    <property type="match status" value="1"/>
</dbReference>